<evidence type="ECO:0000313" key="4">
    <source>
        <dbReference type="Proteomes" id="UP000007129"/>
    </source>
</evidence>
<dbReference type="InParanoid" id="K2RGS0"/>
<reference evidence="3 4" key="1">
    <citation type="journal article" date="2012" name="BMC Genomics">
        <title>Tools to kill: Genome of one of the most destructive plant pathogenic fungi Macrophomina phaseolina.</title>
        <authorList>
            <person name="Islam M.S."/>
            <person name="Haque M.S."/>
            <person name="Islam M.M."/>
            <person name="Emdad E.M."/>
            <person name="Halim A."/>
            <person name="Hossen Q.M.M."/>
            <person name="Hossain M.Z."/>
            <person name="Ahmed B."/>
            <person name="Rahim S."/>
            <person name="Rahman M.S."/>
            <person name="Alam M.M."/>
            <person name="Hou S."/>
            <person name="Wan X."/>
            <person name="Saito J.A."/>
            <person name="Alam M."/>
        </authorList>
    </citation>
    <scope>NUCLEOTIDE SEQUENCE [LARGE SCALE GENOMIC DNA]</scope>
    <source>
        <strain evidence="3 4">MS6</strain>
    </source>
</reference>
<evidence type="ECO:0000313" key="3">
    <source>
        <dbReference type="EMBL" id="EKG12047.1"/>
    </source>
</evidence>
<sequence>MWFLPLAWALPIVLWPNAVDHGHQHIQLNDTFEDSTHIFDPVANFRFGALHYAITRRLGQQLDEIERRLDRVEEQLRELRLSEATGHSVKRTSKLE</sequence>
<feature type="signal peptide" evidence="2">
    <location>
        <begin position="1"/>
        <end position="18"/>
    </location>
</feature>
<dbReference type="VEuPathDB" id="FungiDB:MPH_10829"/>
<keyword evidence="2" id="KW-0732">Signal</keyword>
<gene>
    <name evidence="3" type="ORF">MPH_10829</name>
</gene>
<feature type="chain" id="PRO_5005353348" evidence="2">
    <location>
        <begin position="19"/>
        <end position="96"/>
    </location>
</feature>
<feature type="coiled-coil region" evidence="1">
    <location>
        <begin position="55"/>
        <end position="82"/>
    </location>
</feature>
<dbReference type="EMBL" id="AHHD01000460">
    <property type="protein sequence ID" value="EKG12047.1"/>
    <property type="molecule type" value="Genomic_DNA"/>
</dbReference>
<comment type="caution">
    <text evidence="3">The sequence shown here is derived from an EMBL/GenBank/DDBJ whole genome shotgun (WGS) entry which is preliminary data.</text>
</comment>
<protein>
    <submittedName>
        <fullName evidence="3">Uncharacterized protein</fullName>
    </submittedName>
</protein>
<proteinExistence type="predicted"/>
<evidence type="ECO:0000256" key="2">
    <source>
        <dbReference type="SAM" id="SignalP"/>
    </source>
</evidence>
<dbReference type="HOGENOM" id="CLU_2360124_0_0_1"/>
<dbReference type="AlphaFoldDB" id="K2RGS0"/>
<organism evidence="3 4">
    <name type="scientific">Macrophomina phaseolina (strain MS6)</name>
    <name type="common">Charcoal rot fungus</name>
    <dbReference type="NCBI Taxonomy" id="1126212"/>
    <lineage>
        <taxon>Eukaryota</taxon>
        <taxon>Fungi</taxon>
        <taxon>Dikarya</taxon>
        <taxon>Ascomycota</taxon>
        <taxon>Pezizomycotina</taxon>
        <taxon>Dothideomycetes</taxon>
        <taxon>Dothideomycetes incertae sedis</taxon>
        <taxon>Botryosphaeriales</taxon>
        <taxon>Botryosphaeriaceae</taxon>
        <taxon>Macrophomina</taxon>
    </lineage>
</organism>
<evidence type="ECO:0000256" key="1">
    <source>
        <dbReference type="SAM" id="Coils"/>
    </source>
</evidence>
<name>K2RGS0_MACPH</name>
<keyword evidence="1" id="KW-0175">Coiled coil</keyword>
<dbReference type="Proteomes" id="UP000007129">
    <property type="component" value="Unassembled WGS sequence"/>
</dbReference>
<accession>K2RGS0</accession>